<keyword evidence="2" id="KW-0732">Signal</keyword>
<dbReference type="Proteomes" id="UP000005824">
    <property type="component" value="Unassembled WGS sequence"/>
</dbReference>
<feature type="signal peptide" evidence="2">
    <location>
        <begin position="1"/>
        <end position="19"/>
    </location>
</feature>
<sequence>MKVAFLVALVLFPLGALHAADTAYSALRVLGKRDGQEVLNHVTELRGHDGTPQPAVWKIVLDDPRARGGVREVEVQHGKIVGERTPTSHGVSSSMNFNQLNLDSEGAFTIANQEAQKGNVPFDHVDYRLRAGTGGGAPVWQLDLLDGQNGHVGSVDIAADSGSVLRKDFDRNRPVQDDHAYLDDNHNPPPPPYQASRGDTDEGYSHSGEPFKSVPDFFHRLGKRFERRGHEMQNFFTGKNVHDGVEDR</sequence>
<feature type="compositionally biased region" description="Basic and acidic residues" evidence="1">
    <location>
        <begin position="175"/>
        <end position="186"/>
    </location>
</feature>
<dbReference type="InParanoid" id="B4D6Y5"/>
<evidence type="ECO:0000256" key="1">
    <source>
        <dbReference type="SAM" id="MobiDB-lite"/>
    </source>
</evidence>
<dbReference type="RefSeq" id="WP_006981996.1">
    <property type="nucleotide sequence ID" value="NZ_ABVL01000016.1"/>
</dbReference>
<proteinExistence type="predicted"/>
<protein>
    <recommendedName>
        <fullName evidence="5">PepSY domain-containing protein</fullName>
    </recommendedName>
</protein>
<reference evidence="3 4" key="1">
    <citation type="journal article" date="2011" name="J. Bacteriol.">
        <title>Genome sequence of Chthoniobacter flavus Ellin428, an aerobic heterotrophic soil bacterium.</title>
        <authorList>
            <person name="Kant R."/>
            <person name="van Passel M.W."/>
            <person name="Palva A."/>
            <person name="Lucas S."/>
            <person name="Lapidus A."/>
            <person name="Glavina Del Rio T."/>
            <person name="Dalin E."/>
            <person name="Tice H."/>
            <person name="Bruce D."/>
            <person name="Goodwin L."/>
            <person name="Pitluck S."/>
            <person name="Larimer F.W."/>
            <person name="Land M.L."/>
            <person name="Hauser L."/>
            <person name="Sangwan P."/>
            <person name="de Vos W.M."/>
            <person name="Janssen P.H."/>
            <person name="Smidt H."/>
        </authorList>
    </citation>
    <scope>NUCLEOTIDE SEQUENCE [LARGE SCALE GENOMIC DNA]</scope>
    <source>
        <strain evidence="3 4">Ellin428</strain>
    </source>
</reference>
<name>B4D6Y5_9BACT</name>
<evidence type="ECO:0000313" key="3">
    <source>
        <dbReference type="EMBL" id="EDY17936.1"/>
    </source>
</evidence>
<dbReference type="AlphaFoldDB" id="B4D6Y5"/>
<accession>B4D6Y5</accession>
<evidence type="ECO:0008006" key="5">
    <source>
        <dbReference type="Google" id="ProtNLM"/>
    </source>
</evidence>
<gene>
    <name evidence="3" type="ORF">CfE428DRAFT_4675</name>
</gene>
<keyword evidence="4" id="KW-1185">Reference proteome</keyword>
<feature type="chain" id="PRO_5002802541" description="PepSY domain-containing protein" evidence="2">
    <location>
        <begin position="20"/>
        <end position="248"/>
    </location>
</feature>
<evidence type="ECO:0000256" key="2">
    <source>
        <dbReference type="SAM" id="SignalP"/>
    </source>
</evidence>
<feature type="region of interest" description="Disordered" evidence="1">
    <location>
        <begin position="175"/>
        <end position="211"/>
    </location>
</feature>
<dbReference type="EMBL" id="ABVL01000016">
    <property type="protein sequence ID" value="EDY17936.1"/>
    <property type="molecule type" value="Genomic_DNA"/>
</dbReference>
<organism evidence="3 4">
    <name type="scientific">Chthoniobacter flavus Ellin428</name>
    <dbReference type="NCBI Taxonomy" id="497964"/>
    <lineage>
        <taxon>Bacteria</taxon>
        <taxon>Pseudomonadati</taxon>
        <taxon>Verrucomicrobiota</taxon>
        <taxon>Spartobacteria</taxon>
        <taxon>Chthoniobacterales</taxon>
        <taxon>Chthoniobacteraceae</taxon>
        <taxon>Chthoniobacter</taxon>
    </lineage>
</organism>
<dbReference type="STRING" id="497964.CfE428DRAFT_4675"/>
<comment type="caution">
    <text evidence="3">The sequence shown here is derived from an EMBL/GenBank/DDBJ whole genome shotgun (WGS) entry which is preliminary data.</text>
</comment>
<evidence type="ECO:0000313" key="4">
    <source>
        <dbReference type="Proteomes" id="UP000005824"/>
    </source>
</evidence>